<dbReference type="EMBL" id="BARU01031692">
    <property type="protein sequence ID" value="GAH62974.1"/>
    <property type="molecule type" value="Genomic_DNA"/>
</dbReference>
<dbReference type="Pfam" id="PF13730">
    <property type="entry name" value="HTH_36"/>
    <property type="match status" value="1"/>
</dbReference>
<evidence type="ECO:0000313" key="1">
    <source>
        <dbReference type="EMBL" id="GAH62974.1"/>
    </source>
</evidence>
<reference evidence="1" key="1">
    <citation type="journal article" date="2014" name="Front. Microbiol.">
        <title>High frequency of phylogenetically diverse reductive dehalogenase-homologous genes in deep subseafloor sedimentary metagenomes.</title>
        <authorList>
            <person name="Kawai M."/>
            <person name="Futagami T."/>
            <person name="Toyoda A."/>
            <person name="Takaki Y."/>
            <person name="Nishi S."/>
            <person name="Hori S."/>
            <person name="Arai W."/>
            <person name="Tsubouchi T."/>
            <person name="Morono Y."/>
            <person name="Uchiyama I."/>
            <person name="Ito T."/>
            <person name="Fujiyama A."/>
            <person name="Inagaki F."/>
            <person name="Takami H."/>
        </authorList>
    </citation>
    <scope>NUCLEOTIDE SEQUENCE</scope>
    <source>
        <strain evidence="1">Expedition CK06-06</strain>
    </source>
</reference>
<feature type="non-terminal residue" evidence="1">
    <location>
        <position position="54"/>
    </location>
</feature>
<accession>X1IA67</accession>
<dbReference type="AlphaFoldDB" id="X1IA67"/>
<organism evidence="1">
    <name type="scientific">marine sediment metagenome</name>
    <dbReference type="NCBI Taxonomy" id="412755"/>
    <lineage>
        <taxon>unclassified sequences</taxon>
        <taxon>metagenomes</taxon>
        <taxon>ecological metagenomes</taxon>
    </lineage>
</organism>
<proteinExistence type="predicted"/>
<comment type="caution">
    <text evidence="1">The sequence shown here is derived from an EMBL/GenBank/DDBJ whole genome shotgun (WGS) entry which is preliminary data.</text>
</comment>
<name>X1IA67_9ZZZZ</name>
<protein>
    <submittedName>
        <fullName evidence="1">Uncharacterized protein</fullName>
    </submittedName>
</protein>
<gene>
    <name evidence="1" type="ORF">S03H2_50089</name>
</gene>
<sequence length="54" mass="5973">MKDLLLKNISRMPELTGTEANIAVLLGSYHEGEFPSNQELARKTGLKESTIKKA</sequence>